<proteinExistence type="inferred from homology"/>
<feature type="region of interest" description="Disordered" evidence="2">
    <location>
        <begin position="370"/>
        <end position="407"/>
    </location>
</feature>
<dbReference type="InterPro" id="IPR058647">
    <property type="entry name" value="BSH_CzcB-like"/>
</dbReference>
<dbReference type="Gene3D" id="2.40.30.170">
    <property type="match status" value="1"/>
</dbReference>
<feature type="compositionally biased region" description="Polar residues" evidence="2">
    <location>
        <begin position="397"/>
        <end position="407"/>
    </location>
</feature>
<keyword evidence="7" id="KW-1185">Reference proteome</keyword>
<comment type="caution">
    <text evidence="6">The sequence shown here is derived from an EMBL/GenBank/DDBJ whole genome shotgun (WGS) entry which is preliminary data.</text>
</comment>
<dbReference type="Proteomes" id="UP000317010">
    <property type="component" value="Unassembled WGS sequence"/>
</dbReference>
<dbReference type="AlphaFoldDB" id="A0A562TSY1"/>
<dbReference type="Gene3D" id="1.10.287.470">
    <property type="entry name" value="Helix hairpin bin"/>
    <property type="match status" value="1"/>
</dbReference>
<dbReference type="InterPro" id="IPR058637">
    <property type="entry name" value="YknX-like_C"/>
</dbReference>
<reference evidence="6 7" key="1">
    <citation type="submission" date="2019-07" db="EMBL/GenBank/DDBJ databases">
        <title>Genomic Encyclopedia of Archaeal and Bacterial Type Strains, Phase II (KMG-II): from individual species to whole genera.</title>
        <authorList>
            <person name="Goeker M."/>
        </authorList>
    </citation>
    <scope>NUCLEOTIDE SEQUENCE [LARGE SCALE GENOMIC DNA]</scope>
    <source>
        <strain evidence="6 7">ATCC BAA-1854</strain>
    </source>
</reference>
<gene>
    <name evidence="6" type="ORF">JN11_04165</name>
</gene>
<dbReference type="InterPro" id="IPR006143">
    <property type="entry name" value="RND_pump_MFP"/>
</dbReference>
<feature type="domain" description="YknX-like C-terminal permuted SH3-like" evidence="5">
    <location>
        <begin position="315"/>
        <end position="380"/>
    </location>
</feature>
<dbReference type="NCBIfam" id="TIGR01730">
    <property type="entry name" value="RND_mfp"/>
    <property type="match status" value="1"/>
</dbReference>
<evidence type="ECO:0000313" key="7">
    <source>
        <dbReference type="Proteomes" id="UP000317010"/>
    </source>
</evidence>
<accession>A0A562TSY1</accession>
<protein>
    <submittedName>
        <fullName evidence="6">RND family efflux transporter MFP subunit</fullName>
    </submittedName>
</protein>
<feature type="compositionally biased region" description="Basic and acidic residues" evidence="2">
    <location>
        <begin position="370"/>
        <end position="387"/>
    </location>
</feature>
<dbReference type="PANTHER" id="PTHR30469:SF37">
    <property type="entry name" value="RAGD PROTEIN"/>
    <property type="match status" value="1"/>
</dbReference>
<comment type="similarity">
    <text evidence="1">Belongs to the membrane fusion protein (MFP) (TC 8.A.1) family.</text>
</comment>
<sequence length="407" mass="44241">MFHCTIIMKITKNKFIVPLTVLVIGVGLLSSCGPSKKEKEEQEQTVRDENAIDTPTVALLPIQKGKLSSTIAVPGELVPYQEVDLYAKVNSYVKTLLVDIGSQVHQGQLLVQLEAPEINSQLAEADSRIKQYDAIYYASKATYDRLLSTSKIPGTVSQNDLELAEAKKNSDLANVEAAKSSYKEVAANLAYLQIRAPFDGVITARNINLGAYVGPGRSNDPLLVLQDQKRMRLVISVPESSTGGLSDKDHVTFSVQALPNRKFTAQVKRLAGALDTKLRSEQVEMDVYNTNKDLLPHMFAEVDIPLPSRDSAFIVPKTAVVTSTEKVFIIKVVNNHTQWVNVKKGLSSGTLTEVYGDINEGDQIVKDASEEIRDGSSIKVKPADAKAAEQSAGVGQPGNNKPVTTGH</sequence>
<dbReference type="GO" id="GO:0015562">
    <property type="term" value="F:efflux transmembrane transporter activity"/>
    <property type="evidence" value="ECO:0007669"/>
    <property type="project" value="TreeGrafter"/>
</dbReference>
<name>A0A562TSY1_9SPHI</name>
<evidence type="ECO:0000313" key="6">
    <source>
        <dbReference type="EMBL" id="TWI95890.1"/>
    </source>
</evidence>
<dbReference type="Pfam" id="PF25954">
    <property type="entry name" value="Beta-barrel_RND_2"/>
    <property type="match status" value="1"/>
</dbReference>
<dbReference type="InterPro" id="IPR058792">
    <property type="entry name" value="Beta-barrel_RND_2"/>
</dbReference>
<organism evidence="6 7">
    <name type="scientific">Mucilaginibacter frigoritolerans</name>
    <dbReference type="NCBI Taxonomy" id="652788"/>
    <lineage>
        <taxon>Bacteria</taxon>
        <taxon>Pseudomonadati</taxon>
        <taxon>Bacteroidota</taxon>
        <taxon>Sphingobacteriia</taxon>
        <taxon>Sphingobacteriales</taxon>
        <taxon>Sphingobacteriaceae</taxon>
        <taxon>Mucilaginibacter</taxon>
    </lineage>
</organism>
<feature type="domain" description="CusB-like beta-barrel" evidence="3">
    <location>
        <begin position="233"/>
        <end position="304"/>
    </location>
</feature>
<feature type="domain" description="CzcB-like barrel-sandwich hybrid" evidence="4">
    <location>
        <begin position="83"/>
        <end position="214"/>
    </location>
</feature>
<dbReference type="Pfam" id="PF25973">
    <property type="entry name" value="BSH_CzcB"/>
    <property type="match status" value="1"/>
</dbReference>
<dbReference type="EMBL" id="VLLI01000014">
    <property type="protein sequence ID" value="TWI95890.1"/>
    <property type="molecule type" value="Genomic_DNA"/>
</dbReference>
<dbReference type="Gene3D" id="2.40.50.100">
    <property type="match status" value="1"/>
</dbReference>
<dbReference type="Pfam" id="PF25989">
    <property type="entry name" value="YknX_C"/>
    <property type="match status" value="1"/>
</dbReference>
<dbReference type="PANTHER" id="PTHR30469">
    <property type="entry name" value="MULTIDRUG RESISTANCE PROTEIN MDTA"/>
    <property type="match status" value="1"/>
</dbReference>
<evidence type="ECO:0000259" key="3">
    <source>
        <dbReference type="Pfam" id="PF25954"/>
    </source>
</evidence>
<evidence type="ECO:0000259" key="5">
    <source>
        <dbReference type="Pfam" id="PF25989"/>
    </source>
</evidence>
<evidence type="ECO:0000256" key="1">
    <source>
        <dbReference type="ARBA" id="ARBA00009477"/>
    </source>
</evidence>
<evidence type="ECO:0000256" key="2">
    <source>
        <dbReference type="SAM" id="MobiDB-lite"/>
    </source>
</evidence>
<dbReference type="GO" id="GO:1990281">
    <property type="term" value="C:efflux pump complex"/>
    <property type="evidence" value="ECO:0007669"/>
    <property type="project" value="TreeGrafter"/>
</dbReference>
<evidence type="ECO:0000259" key="4">
    <source>
        <dbReference type="Pfam" id="PF25973"/>
    </source>
</evidence>
<dbReference type="Gene3D" id="2.40.420.20">
    <property type="match status" value="1"/>
</dbReference>
<dbReference type="SUPFAM" id="SSF111369">
    <property type="entry name" value="HlyD-like secretion proteins"/>
    <property type="match status" value="1"/>
</dbReference>